<comment type="caution">
    <text evidence="1">The sequence shown here is derived from an EMBL/GenBank/DDBJ whole genome shotgun (WGS) entry which is preliminary data.</text>
</comment>
<organism evidence="1">
    <name type="scientific">marine sediment metagenome</name>
    <dbReference type="NCBI Taxonomy" id="412755"/>
    <lineage>
        <taxon>unclassified sequences</taxon>
        <taxon>metagenomes</taxon>
        <taxon>ecological metagenomes</taxon>
    </lineage>
</organism>
<accession>X0TVJ3</accession>
<dbReference type="AlphaFoldDB" id="X0TVJ3"/>
<proteinExistence type="predicted"/>
<feature type="non-terminal residue" evidence="1">
    <location>
        <position position="125"/>
    </location>
</feature>
<evidence type="ECO:0000313" key="1">
    <source>
        <dbReference type="EMBL" id="GAF97274.1"/>
    </source>
</evidence>
<dbReference type="EMBL" id="BARS01017385">
    <property type="protein sequence ID" value="GAF97274.1"/>
    <property type="molecule type" value="Genomic_DNA"/>
</dbReference>
<sequence length="125" mass="14884">MKKKRLSSCSWFRRPLLSINRKSYKENYSNDYYKNKININNGHQSATNTPMALRPDIMSIKPRGYNKNKADKSFYNNQSRYDKIRVNRAKIILSRENSIRKVDNNIYLVQSQTGIGWYKIQWNGK</sequence>
<name>X0TVJ3_9ZZZZ</name>
<reference evidence="1" key="1">
    <citation type="journal article" date="2014" name="Front. Microbiol.">
        <title>High frequency of phylogenetically diverse reductive dehalogenase-homologous genes in deep subseafloor sedimentary metagenomes.</title>
        <authorList>
            <person name="Kawai M."/>
            <person name="Futagami T."/>
            <person name="Toyoda A."/>
            <person name="Takaki Y."/>
            <person name="Nishi S."/>
            <person name="Hori S."/>
            <person name="Arai W."/>
            <person name="Tsubouchi T."/>
            <person name="Morono Y."/>
            <person name="Uchiyama I."/>
            <person name="Ito T."/>
            <person name="Fujiyama A."/>
            <person name="Inagaki F."/>
            <person name="Takami H."/>
        </authorList>
    </citation>
    <scope>NUCLEOTIDE SEQUENCE</scope>
    <source>
        <strain evidence="1">Expedition CK06-06</strain>
    </source>
</reference>
<protein>
    <submittedName>
        <fullName evidence="1">Uncharacterized protein</fullName>
    </submittedName>
</protein>
<gene>
    <name evidence="1" type="ORF">S01H1_28445</name>
</gene>